<dbReference type="Pfam" id="PF02518">
    <property type="entry name" value="HATPase_c"/>
    <property type="match status" value="1"/>
</dbReference>
<dbReference type="PANTHER" id="PTHR43395">
    <property type="entry name" value="SENSOR HISTIDINE KINASE CHEA"/>
    <property type="match status" value="1"/>
</dbReference>
<dbReference type="PANTHER" id="PTHR43395:SF1">
    <property type="entry name" value="CHEMOTAXIS PROTEIN CHEA"/>
    <property type="match status" value="1"/>
</dbReference>
<keyword evidence="4" id="KW-0902">Two-component regulatory system</keyword>
<dbReference type="SUPFAM" id="SSF50341">
    <property type="entry name" value="CheW-like"/>
    <property type="match status" value="1"/>
</dbReference>
<dbReference type="SUPFAM" id="SSF52172">
    <property type="entry name" value="CheY-like"/>
    <property type="match status" value="1"/>
</dbReference>
<dbReference type="Gene3D" id="3.40.50.2300">
    <property type="match status" value="1"/>
</dbReference>
<gene>
    <name evidence="9" type="ORF">IQ215_01840</name>
</gene>
<protein>
    <recommendedName>
        <fullName evidence="2">histidine kinase</fullName>
        <ecNumber evidence="2">2.7.13.3</ecNumber>
    </recommendedName>
</protein>
<dbReference type="EC" id="2.7.13.3" evidence="2"/>
<keyword evidence="3 9" id="KW-0418">Kinase</keyword>
<keyword evidence="6" id="KW-0175">Coiled coil</keyword>
<dbReference type="PRINTS" id="PR00344">
    <property type="entry name" value="BCTRLSENSOR"/>
</dbReference>
<feature type="domain" description="Response regulatory" evidence="8">
    <location>
        <begin position="668"/>
        <end position="785"/>
    </location>
</feature>
<organism evidence="9 10">
    <name type="scientific">Cyanobacterium stanieri LEGE 03274</name>
    <dbReference type="NCBI Taxonomy" id="1828756"/>
    <lineage>
        <taxon>Bacteria</taxon>
        <taxon>Bacillati</taxon>
        <taxon>Cyanobacteriota</taxon>
        <taxon>Cyanophyceae</taxon>
        <taxon>Oscillatoriophycideae</taxon>
        <taxon>Chroococcales</taxon>
        <taxon>Geminocystaceae</taxon>
        <taxon>Cyanobacterium</taxon>
    </lineage>
</organism>
<dbReference type="InterPro" id="IPR003594">
    <property type="entry name" value="HATPase_dom"/>
</dbReference>
<dbReference type="EMBL" id="JADEWC010000003">
    <property type="protein sequence ID" value="MBE9221428.1"/>
    <property type="molecule type" value="Genomic_DNA"/>
</dbReference>
<dbReference type="SMART" id="SM00448">
    <property type="entry name" value="REC"/>
    <property type="match status" value="1"/>
</dbReference>
<keyword evidence="5" id="KW-0597">Phosphoprotein</keyword>
<keyword evidence="10" id="KW-1185">Reference proteome</keyword>
<dbReference type="Pfam" id="PF00072">
    <property type="entry name" value="Response_reg"/>
    <property type="match status" value="1"/>
</dbReference>
<evidence type="ECO:0000256" key="4">
    <source>
        <dbReference type="ARBA" id="ARBA00023012"/>
    </source>
</evidence>
<feature type="domain" description="Histidine kinase" evidence="7">
    <location>
        <begin position="295"/>
        <end position="503"/>
    </location>
</feature>
<evidence type="ECO:0000313" key="9">
    <source>
        <dbReference type="EMBL" id="MBE9221428.1"/>
    </source>
</evidence>
<feature type="non-terminal residue" evidence="9">
    <location>
        <position position="1"/>
    </location>
</feature>
<dbReference type="InterPro" id="IPR004358">
    <property type="entry name" value="Sig_transdc_His_kin-like_C"/>
</dbReference>
<dbReference type="InterPro" id="IPR036061">
    <property type="entry name" value="CheW-like_dom_sf"/>
</dbReference>
<dbReference type="PROSITE" id="PS50109">
    <property type="entry name" value="HIS_KIN"/>
    <property type="match status" value="1"/>
</dbReference>
<dbReference type="Pfam" id="PF01584">
    <property type="entry name" value="CheW"/>
    <property type="match status" value="1"/>
</dbReference>
<dbReference type="SMART" id="SM01231">
    <property type="entry name" value="H-kinase_dim"/>
    <property type="match status" value="1"/>
</dbReference>
<dbReference type="InterPro" id="IPR005467">
    <property type="entry name" value="His_kinase_dom"/>
</dbReference>
<dbReference type="SMART" id="SM00260">
    <property type="entry name" value="CheW"/>
    <property type="match status" value="1"/>
</dbReference>
<evidence type="ECO:0000256" key="6">
    <source>
        <dbReference type="SAM" id="Coils"/>
    </source>
</evidence>
<dbReference type="InterPro" id="IPR011006">
    <property type="entry name" value="CheY-like_superfamily"/>
</dbReference>
<evidence type="ECO:0000313" key="10">
    <source>
        <dbReference type="Proteomes" id="UP000654604"/>
    </source>
</evidence>
<keyword evidence="3 9" id="KW-0808">Transferase</keyword>
<dbReference type="RefSeq" id="WP_193799627.1">
    <property type="nucleotide sequence ID" value="NZ_JADEWC010000003.1"/>
</dbReference>
<evidence type="ECO:0000256" key="3">
    <source>
        <dbReference type="ARBA" id="ARBA00022777"/>
    </source>
</evidence>
<dbReference type="InterPro" id="IPR001789">
    <property type="entry name" value="Sig_transdc_resp-reg_receiver"/>
</dbReference>
<reference evidence="9 10" key="1">
    <citation type="submission" date="2020-10" db="EMBL/GenBank/DDBJ databases">
        <authorList>
            <person name="Castelo-Branco R."/>
            <person name="Eusebio N."/>
            <person name="Adriana R."/>
            <person name="Vieira A."/>
            <person name="Brugerolle De Fraissinette N."/>
            <person name="Rezende De Castro R."/>
            <person name="Schneider M.P."/>
            <person name="Vasconcelos V."/>
            <person name="Leao P.N."/>
        </authorList>
    </citation>
    <scope>NUCLEOTIDE SEQUENCE [LARGE SCALE GENOMIC DNA]</scope>
    <source>
        <strain evidence="9 10">LEGE 03274</strain>
    </source>
</reference>
<feature type="coiled-coil region" evidence="6">
    <location>
        <begin position="292"/>
        <end position="319"/>
    </location>
</feature>
<proteinExistence type="predicted"/>
<dbReference type="InterPro" id="IPR002545">
    <property type="entry name" value="CheW-lke_dom"/>
</dbReference>
<dbReference type="Gene3D" id="2.30.30.40">
    <property type="entry name" value="SH3 Domains"/>
    <property type="match status" value="1"/>
</dbReference>
<dbReference type="SUPFAM" id="SSF55874">
    <property type="entry name" value="ATPase domain of HSP90 chaperone/DNA topoisomerase II/histidine kinase"/>
    <property type="match status" value="1"/>
</dbReference>
<feature type="modified residue" description="4-aspartylphosphate" evidence="5">
    <location>
        <position position="718"/>
    </location>
</feature>
<dbReference type="InterPro" id="IPR036890">
    <property type="entry name" value="HATPase_C_sf"/>
</dbReference>
<dbReference type="GO" id="GO:0016301">
    <property type="term" value="F:kinase activity"/>
    <property type="evidence" value="ECO:0007669"/>
    <property type="project" value="UniProtKB-KW"/>
</dbReference>
<evidence type="ECO:0000256" key="1">
    <source>
        <dbReference type="ARBA" id="ARBA00000085"/>
    </source>
</evidence>
<accession>A0ABR9V0L3</accession>
<dbReference type="Proteomes" id="UP000654604">
    <property type="component" value="Unassembled WGS sequence"/>
</dbReference>
<comment type="catalytic activity">
    <reaction evidence="1">
        <text>ATP + protein L-histidine = ADP + protein N-phospho-L-histidine.</text>
        <dbReference type="EC" id="2.7.13.3"/>
    </reaction>
</comment>
<evidence type="ECO:0000259" key="7">
    <source>
        <dbReference type="PROSITE" id="PS50109"/>
    </source>
</evidence>
<sequence length="790" mass="89393">APEFDLENIDLDLGDEDLLSLSETLDFQLPSAKEPFPSHETLDFDVPLENDDLFSLSNALDEILEFELPSENEESSLENKTIDFDLPSENDDLISLTNALDETIDFDLSLANISQELPDLEALGQQIDEAIEDTFLEIAEDAPEEENIPLPEPQIIHTAPQTGKMVKVPLEQLAKFNTLFGKLILERNRLNLQLGQIKDFGELMQRRMSQLERSNKELRDWYDKASSEGWINEQDSTAIKSWNEQSLMNQATLEDFDTLEMDRYSDLHVISQEQIETIVQLKEVSTDINFSINDINQSLQELNHTMESLQKNATRIQMRPFADLVRGFPRFIRDLGVQFGKKVNLKIEGETTLLDRTFIESLSAPLMHLLRNAFDHGIEDPQTRLQTRKPAQGTITLSALNRGTKIIITIQDDGAGISLDKIKQRLLKMGMGKGEIAKMKPSQIMDYIFEPGFSTASEVTELSGRGVGMDIVRSNIEELQGEIHAYSTLGEGTTFTLSLPFNLSILRVMVVETNQMVFAVPVNSVREIVKAESMDQKKVTWQNQSIPVVRLDDLLIFNRPCKPFEMPGYPVIDKSTLLIVGEGINCGAIHLERYWGEQEVTIRPIETHLSLPPGFISSLILGDGRVLPLVDPVVIFQEAMDLQYDYEPRTQMFGSDYYKGFRGDRENTILIVDDSINVRRYLASTLEKAGYQVEQAKDGREAVDKLLAGISVQGVICDIEMPRLDGYGVLEEIKGHSQFKFLPIIMLTSRSNEKHKKLAFNLGADGYFSKPYNEENLLQTIEKLVKVNYL</sequence>
<dbReference type="InterPro" id="IPR004105">
    <property type="entry name" value="CheA-like_dim"/>
</dbReference>
<dbReference type="SMART" id="SM00387">
    <property type="entry name" value="HATPase_c"/>
    <property type="match status" value="1"/>
</dbReference>
<evidence type="ECO:0000256" key="2">
    <source>
        <dbReference type="ARBA" id="ARBA00012438"/>
    </source>
</evidence>
<evidence type="ECO:0000256" key="5">
    <source>
        <dbReference type="PROSITE-ProRule" id="PRU00169"/>
    </source>
</evidence>
<dbReference type="InterPro" id="IPR051315">
    <property type="entry name" value="Bact_Chemotaxis_CheA"/>
</dbReference>
<evidence type="ECO:0000259" key="8">
    <source>
        <dbReference type="PROSITE" id="PS50110"/>
    </source>
</evidence>
<comment type="caution">
    <text evidence="9">The sequence shown here is derived from an EMBL/GenBank/DDBJ whole genome shotgun (WGS) entry which is preliminary data.</text>
</comment>
<name>A0ABR9V0L3_9CHRO</name>
<dbReference type="Gene3D" id="3.30.565.10">
    <property type="entry name" value="Histidine kinase-like ATPase, C-terminal domain"/>
    <property type="match status" value="1"/>
</dbReference>
<dbReference type="PROSITE" id="PS50110">
    <property type="entry name" value="RESPONSE_REGULATORY"/>
    <property type="match status" value="1"/>
</dbReference>